<proteinExistence type="predicted"/>
<dbReference type="Proteomes" id="UP000053989">
    <property type="component" value="Unassembled WGS sequence"/>
</dbReference>
<dbReference type="EMBL" id="KN822028">
    <property type="protein sequence ID" value="KIM64433.1"/>
    <property type="molecule type" value="Genomic_DNA"/>
</dbReference>
<name>A0A0C2ZSB7_9AGAM</name>
<keyword evidence="2" id="KW-1185">Reference proteome</keyword>
<organism evidence="1 2">
    <name type="scientific">Scleroderma citrinum Foug A</name>
    <dbReference type="NCBI Taxonomy" id="1036808"/>
    <lineage>
        <taxon>Eukaryota</taxon>
        <taxon>Fungi</taxon>
        <taxon>Dikarya</taxon>
        <taxon>Basidiomycota</taxon>
        <taxon>Agaricomycotina</taxon>
        <taxon>Agaricomycetes</taxon>
        <taxon>Agaricomycetidae</taxon>
        <taxon>Boletales</taxon>
        <taxon>Sclerodermatineae</taxon>
        <taxon>Sclerodermataceae</taxon>
        <taxon>Scleroderma</taxon>
    </lineage>
</organism>
<sequence length="76" mass="8670">MHHVSPYIYNRQEFRCGRHTRANESLPSGWSKISESNYGNVRTEAHEVMGWSAGITNSQSMNTRNFNHPSGVMCRA</sequence>
<protein>
    <submittedName>
        <fullName evidence="1">Uncharacterized protein</fullName>
    </submittedName>
</protein>
<evidence type="ECO:0000313" key="1">
    <source>
        <dbReference type="EMBL" id="KIM64433.1"/>
    </source>
</evidence>
<dbReference type="InParanoid" id="A0A0C2ZSB7"/>
<accession>A0A0C2ZSB7</accession>
<reference evidence="2" key="2">
    <citation type="submission" date="2015-01" db="EMBL/GenBank/DDBJ databases">
        <title>Evolutionary Origins and Diversification of the Mycorrhizal Mutualists.</title>
        <authorList>
            <consortium name="DOE Joint Genome Institute"/>
            <consortium name="Mycorrhizal Genomics Consortium"/>
            <person name="Kohler A."/>
            <person name="Kuo A."/>
            <person name="Nagy L.G."/>
            <person name="Floudas D."/>
            <person name="Copeland A."/>
            <person name="Barry K.W."/>
            <person name="Cichocki N."/>
            <person name="Veneault-Fourrey C."/>
            <person name="LaButti K."/>
            <person name="Lindquist E.A."/>
            <person name="Lipzen A."/>
            <person name="Lundell T."/>
            <person name="Morin E."/>
            <person name="Murat C."/>
            <person name="Riley R."/>
            <person name="Ohm R."/>
            <person name="Sun H."/>
            <person name="Tunlid A."/>
            <person name="Henrissat B."/>
            <person name="Grigoriev I.V."/>
            <person name="Hibbett D.S."/>
            <person name="Martin F."/>
        </authorList>
    </citation>
    <scope>NUCLEOTIDE SEQUENCE [LARGE SCALE GENOMIC DNA]</scope>
    <source>
        <strain evidence="2">Foug A</strain>
    </source>
</reference>
<evidence type="ECO:0000313" key="2">
    <source>
        <dbReference type="Proteomes" id="UP000053989"/>
    </source>
</evidence>
<reference evidence="1 2" key="1">
    <citation type="submission" date="2014-04" db="EMBL/GenBank/DDBJ databases">
        <authorList>
            <consortium name="DOE Joint Genome Institute"/>
            <person name="Kuo A."/>
            <person name="Kohler A."/>
            <person name="Nagy L.G."/>
            <person name="Floudas D."/>
            <person name="Copeland A."/>
            <person name="Barry K.W."/>
            <person name="Cichocki N."/>
            <person name="Veneault-Fourrey C."/>
            <person name="LaButti K."/>
            <person name="Lindquist E.A."/>
            <person name="Lipzen A."/>
            <person name="Lundell T."/>
            <person name="Morin E."/>
            <person name="Murat C."/>
            <person name="Sun H."/>
            <person name="Tunlid A."/>
            <person name="Henrissat B."/>
            <person name="Grigoriev I.V."/>
            <person name="Hibbett D.S."/>
            <person name="Martin F."/>
            <person name="Nordberg H.P."/>
            <person name="Cantor M.N."/>
            <person name="Hua S.X."/>
        </authorList>
    </citation>
    <scope>NUCLEOTIDE SEQUENCE [LARGE SCALE GENOMIC DNA]</scope>
    <source>
        <strain evidence="1 2">Foug A</strain>
    </source>
</reference>
<dbReference type="AlphaFoldDB" id="A0A0C2ZSB7"/>
<dbReference type="HOGENOM" id="CLU_2655900_0_0_1"/>
<gene>
    <name evidence="1" type="ORF">SCLCIDRAFT_1213275</name>
</gene>